<comment type="caution">
    <text evidence="2">The sequence shown here is derived from an EMBL/GenBank/DDBJ whole genome shotgun (WGS) entry which is preliminary data.</text>
</comment>
<evidence type="ECO:0000259" key="1">
    <source>
        <dbReference type="Pfam" id="PF09361"/>
    </source>
</evidence>
<evidence type="ECO:0000313" key="3">
    <source>
        <dbReference type="Proteomes" id="UP000324738"/>
    </source>
</evidence>
<proteinExistence type="predicted"/>
<name>A0A5B0E1X2_9HYPH</name>
<dbReference type="Proteomes" id="UP000324738">
    <property type="component" value="Unassembled WGS sequence"/>
</dbReference>
<dbReference type="Pfam" id="PF09361">
    <property type="entry name" value="Phasin_2"/>
    <property type="match status" value="1"/>
</dbReference>
<dbReference type="EMBL" id="VTWH01000001">
    <property type="protein sequence ID" value="KAA0972658.1"/>
    <property type="molecule type" value="Genomic_DNA"/>
</dbReference>
<dbReference type="OrthoDB" id="8479257at2"/>
<gene>
    <name evidence="2" type="ORF">FPY71_01435</name>
</gene>
<dbReference type="InterPro" id="IPR018968">
    <property type="entry name" value="Phasin"/>
</dbReference>
<protein>
    <submittedName>
        <fullName evidence="2">Phasin</fullName>
    </submittedName>
</protein>
<organism evidence="2 3">
    <name type="scientific">Aureimonas fodinaquatilis</name>
    <dbReference type="NCBI Taxonomy" id="2565783"/>
    <lineage>
        <taxon>Bacteria</taxon>
        <taxon>Pseudomonadati</taxon>
        <taxon>Pseudomonadota</taxon>
        <taxon>Alphaproteobacteria</taxon>
        <taxon>Hyphomicrobiales</taxon>
        <taxon>Aurantimonadaceae</taxon>
        <taxon>Aureimonas</taxon>
    </lineage>
</organism>
<keyword evidence="3" id="KW-1185">Reference proteome</keyword>
<evidence type="ECO:0000313" key="2">
    <source>
        <dbReference type="EMBL" id="KAA0972658.1"/>
    </source>
</evidence>
<feature type="domain" description="Phasin" evidence="1">
    <location>
        <begin position="54"/>
        <end position="146"/>
    </location>
</feature>
<dbReference type="AlphaFoldDB" id="A0A5B0E1X2"/>
<sequence>MEDTFKEVLEPESIARAQAAMGLDPEKFQEMVSNLAERAVAQSRQAYQVLKANSDEATRAVESTLENVHSGSLSLSKQAIEALRTNADLGFAHLEKLGRVKSVAELVELQTSYFRQQTELLNGQLQNLQSLSRTVAQEVVRPGKEAVERAGKPK</sequence>
<reference evidence="2 3" key="1">
    <citation type="submission" date="2019-08" db="EMBL/GenBank/DDBJ databases">
        <title>Aureimonas fodiniaquatilis sp. nov., isolated from a coal mine wastewater.</title>
        <authorList>
            <person name="Kim W."/>
        </authorList>
    </citation>
    <scope>NUCLEOTIDE SEQUENCE [LARGE SCALE GENOMIC DNA]</scope>
    <source>
        <strain evidence="2 3">CAU 1482</strain>
    </source>
</reference>
<accession>A0A5B0E1X2</accession>